<evidence type="ECO:0000256" key="3">
    <source>
        <dbReference type="ARBA" id="ARBA00006728"/>
    </source>
</evidence>
<dbReference type="GO" id="GO:0006355">
    <property type="term" value="P:regulation of DNA-templated transcription"/>
    <property type="evidence" value="ECO:0007669"/>
    <property type="project" value="InterPro"/>
</dbReference>
<dbReference type="InterPro" id="IPR003311">
    <property type="entry name" value="AUX_IAA"/>
</dbReference>
<name>A0A8T3BG07_DENNO</name>
<dbReference type="InterPro" id="IPR033389">
    <property type="entry name" value="AUX/IAA_dom"/>
</dbReference>
<keyword evidence="8 10" id="KW-0539">Nucleus</keyword>
<evidence type="ECO:0000256" key="5">
    <source>
        <dbReference type="ARBA" id="ARBA00022491"/>
    </source>
</evidence>
<evidence type="ECO:0000256" key="10">
    <source>
        <dbReference type="RuleBase" id="RU004549"/>
    </source>
</evidence>
<evidence type="ECO:0000256" key="6">
    <source>
        <dbReference type="ARBA" id="ARBA00023015"/>
    </source>
</evidence>
<keyword evidence="5 10" id="KW-0678">Repressor</keyword>
<dbReference type="Gene3D" id="3.10.20.90">
    <property type="entry name" value="Phosphatidylinositol 3-kinase Catalytic Subunit, Chain A, domain 1"/>
    <property type="match status" value="1"/>
</dbReference>
<dbReference type="AlphaFoldDB" id="A0A8T3BG07"/>
<dbReference type="GO" id="GO:0009734">
    <property type="term" value="P:auxin-activated signaling pathway"/>
    <property type="evidence" value="ECO:0007669"/>
    <property type="project" value="UniProtKB-UniRule"/>
</dbReference>
<comment type="function">
    <text evidence="1 10">Aux/IAA proteins are short-lived transcriptional factors that function as repressors of early auxin response genes at low auxin concentrations.</text>
</comment>
<keyword evidence="7 10" id="KW-0804">Transcription</keyword>
<dbReference type="PROSITE" id="PS51745">
    <property type="entry name" value="PB1"/>
    <property type="match status" value="1"/>
</dbReference>
<organism evidence="12 13">
    <name type="scientific">Dendrobium nobile</name>
    <name type="common">Orchid</name>
    <dbReference type="NCBI Taxonomy" id="94219"/>
    <lineage>
        <taxon>Eukaryota</taxon>
        <taxon>Viridiplantae</taxon>
        <taxon>Streptophyta</taxon>
        <taxon>Embryophyta</taxon>
        <taxon>Tracheophyta</taxon>
        <taxon>Spermatophyta</taxon>
        <taxon>Magnoliopsida</taxon>
        <taxon>Liliopsida</taxon>
        <taxon>Asparagales</taxon>
        <taxon>Orchidaceae</taxon>
        <taxon>Epidendroideae</taxon>
        <taxon>Malaxideae</taxon>
        <taxon>Dendrobiinae</taxon>
        <taxon>Dendrobium</taxon>
    </lineage>
</organism>
<comment type="similarity">
    <text evidence="3 10">Belongs to the Aux/IAA family.</text>
</comment>
<comment type="caution">
    <text evidence="12">The sequence shown here is derived from an EMBL/GenBank/DDBJ whole genome shotgun (WGS) entry which is preliminary data.</text>
</comment>
<dbReference type="EMBL" id="JAGYWB010000009">
    <property type="protein sequence ID" value="KAI0511157.1"/>
    <property type="molecule type" value="Genomic_DNA"/>
</dbReference>
<dbReference type="InterPro" id="IPR053793">
    <property type="entry name" value="PB1-like"/>
</dbReference>
<dbReference type="GO" id="GO:0005634">
    <property type="term" value="C:nucleus"/>
    <property type="evidence" value="ECO:0007669"/>
    <property type="project" value="UniProtKB-SubCell"/>
</dbReference>
<sequence>MKRRWEETSAAAPSSERFLALSPPPTNFLSTTGVIPSVTVIFEGRSICHSVRLDRHSSYESLAATLRRLFFGADETYPNAGLDLSNAVPGHMVAYEDMEDDLLLAGDLSWKDFVRVVKRIRIIPARPGRRKHSGGILG</sequence>
<dbReference type="Pfam" id="PF02309">
    <property type="entry name" value="AUX_IAA"/>
    <property type="match status" value="1"/>
</dbReference>
<evidence type="ECO:0000313" key="12">
    <source>
        <dbReference type="EMBL" id="KAI0511157.1"/>
    </source>
</evidence>
<dbReference type="PANTHER" id="PTHR31734:SF7">
    <property type="entry name" value="AUXIN-RESPONSIVE PROTEIN IAA33"/>
    <property type="match status" value="1"/>
</dbReference>
<evidence type="ECO:0000256" key="4">
    <source>
        <dbReference type="ARBA" id="ARBA00011726"/>
    </source>
</evidence>
<feature type="domain" description="PB1" evidence="11">
    <location>
        <begin position="35"/>
        <end position="125"/>
    </location>
</feature>
<evidence type="ECO:0000256" key="1">
    <source>
        <dbReference type="ARBA" id="ARBA00002159"/>
    </source>
</evidence>
<evidence type="ECO:0000256" key="9">
    <source>
        <dbReference type="ARBA" id="ARBA00023294"/>
    </source>
</evidence>
<dbReference type="SMR" id="A0A8T3BG07"/>
<gene>
    <name evidence="12" type="ORF">KFK09_011782</name>
</gene>
<dbReference type="PANTHER" id="PTHR31734">
    <property type="entry name" value="AUXIN-RESPONSIVE PROTEIN IAA17"/>
    <property type="match status" value="1"/>
</dbReference>
<protein>
    <recommendedName>
        <fullName evidence="10">Auxin-responsive protein</fullName>
    </recommendedName>
</protein>
<evidence type="ECO:0000256" key="8">
    <source>
        <dbReference type="ARBA" id="ARBA00023242"/>
    </source>
</evidence>
<comment type="subcellular location">
    <subcellularLocation>
        <location evidence="2 10">Nucleus</location>
    </subcellularLocation>
</comment>
<evidence type="ECO:0000256" key="7">
    <source>
        <dbReference type="ARBA" id="ARBA00023163"/>
    </source>
</evidence>
<dbReference type="SUPFAM" id="SSF54277">
    <property type="entry name" value="CAD &amp; PB1 domains"/>
    <property type="match status" value="1"/>
</dbReference>
<evidence type="ECO:0000313" key="13">
    <source>
        <dbReference type="Proteomes" id="UP000829196"/>
    </source>
</evidence>
<proteinExistence type="inferred from homology"/>
<accession>A0A8T3BG07</accession>
<dbReference type="Proteomes" id="UP000829196">
    <property type="component" value="Unassembled WGS sequence"/>
</dbReference>
<evidence type="ECO:0000259" key="11">
    <source>
        <dbReference type="PROSITE" id="PS51745"/>
    </source>
</evidence>
<comment type="subunit">
    <text evidence="4 10">Homodimers and heterodimers.</text>
</comment>
<dbReference type="OrthoDB" id="783725at2759"/>
<keyword evidence="9 10" id="KW-0927">Auxin signaling pathway</keyword>
<keyword evidence="6 10" id="KW-0805">Transcription regulation</keyword>
<reference evidence="12" key="1">
    <citation type="journal article" date="2022" name="Front. Genet.">
        <title>Chromosome-Scale Assembly of the Dendrobium nobile Genome Provides Insights Into the Molecular Mechanism of the Biosynthesis of the Medicinal Active Ingredient of Dendrobium.</title>
        <authorList>
            <person name="Xu Q."/>
            <person name="Niu S.-C."/>
            <person name="Li K.-L."/>
            <person name="Zheng P.-J."/>
            <person name="Zhang X.-J."/>
            <person name="Jia Y."/>
            <person name="Liu Y."/>
            <person name="Niu Y.-X."/>
            <person name="Yu L.-H."/>
            <person name="Chen D.-F."/>
            <person name="Zhang G.-Q."/>
        </authorList>
    </citation>
    <scope>NUCLEOTIDE SEQUENCE</scope>
    <source>
        <tissue evidence="12">Leaf</tissue>
    </source>
</reference>
<keyword evidence="13" id="KW-1185">Reference proteome</keyword>
<evidence type="ECO:0000256" key="2">
    <source>
        <dbReference type="ARBA" id="ARBA00004123"/>
    </source>
</evidence>